<dbReference type="EMBL" id="CP060139">
    <property type="protein sequence ID" value="QNR25254.1"/>
    <property type="molecule type" value="Genomic_DNA"/>
</dbReference>
<dbReference type="GO" id="GO:0015344">
    <property type="term" value="F:siderophore uptake transmembrane transporter activity"/>
    <property type="evidence" value="ECO:0007669"/>
    <property type="project" value="TreeGrafter"/>
</dbReference>
<keyword evidence="6" id="KW-0472">Membrane</keyword>
<evidence type="ECO:0000256" key="7">
    <source>
        <dbReference type="ARBA" id="ARBA00023237"/>
    </source>
</evidence>
<dbReference type="AlphaFoldDB" id="A0A7H0VHQ6"/>
<keyword evidence="9" id="KW-0675">Receptor</keyword>
<dbReference type="GO" id="GO:0009279">
    <property type="term" value="C:cell outer membrane"/>
    <property type="evidence" value="ECO:0007669"/>
    <property type="project" value="UniProtKB-SubCell"/>
</dbReference>
<evidence type="ECO:0000259" key="8">
    <source>
        <dbReference type="Pfam" id="PF00593"/>
    </source>
</evidence>
<gene>
    <name evidence="9" type="ORF">H4K34_05290</name>
</gene>
<feature type="domain" description="TonB-dependent receptor-like beta-barrel" evidence="8">
    <location>
        <begin position="159"/>
        <end position="636"/>
    </location>
</feature>
<keyword evidence="3" id="KW-1134">Transmembrane beta strand</keyword>
<accession>A0A7H0VHQ6</accession>
<keyword evidence="2" id="KW-0813">Transport</keyword>
<dbReference type="Proteomes" id="UP000516305">
    <property type="component" value="Chromosome"/>
</dbReference>
<evidence type="ECO:0000313" key="9">
    <source>
        <dbReference type="EMBL" id="QNR25254.1"/>
    </source>
</evidence>
<evidence type="ECO:0000256" key="5">
    <source>
        <dbReference type="ARBA" id="ARBA00023077"/>
    </source>
</evidence>
<evidence type="ECO:0000256" key="2">
    <source>
        <dbReference type="ARBA" id="ARBA00022448"/>
    </source>
</evidence>
<dbReference type="KEGG" id="chyd:H4K34_05290"/>
<keyword evidence="10" id="KW-1185">Reference proteome</keyword>
<keyword evidence="7" id="KW-0998">Cell outer membrane</keyword>
<dbReference type="PROSITE" id="PS01156">
    <property type="entry name" value="TONB_DEPENDENT_REC_2"/>
    <property type="match status" value="1"/>
</dbReference>
<protein>
    <submittedName>
        <fullName evidence="9">TonB-dependent receptor</fullName>
    </submittedName>
</protein>
<proteinExistence type="predicted"/>
<dbReference type="PANTHER" id="PTHR30069">
    <property type="entry name" value="TONB-DEPENDENT OUTER MEMBRANE RECEPTOR"/>
    <property type="match status" value="1"/>
</dbReference>
<keyword evidence="4" id="KW-0812">Transmembrane</keyword>
<sequence length="665" mass="76293">MKWICTGFFILLASLSRGQSDTQTIDLKHLSLDEVLVLDNWENKDALKKTADNHQLELQLKQLKGVNLISRGSFAQELIYRGQADGRIQVKLNGMRVYHACTDRMDPSTSYIVANNLSSAELASSCESQCSSNGLAGSINLKTKEASFDKSKIWRFGFSQQFQTNTHGLNSAFFVESNSEKLAWRLNGTWLKNANYRDGRGQEVLYSQNEKQNWALNSVYRLSPKQFLKLDFIFDLATNVGYPALPMDVGLARAFIGGLSYHSYHPLGPFANFELKLYHNDIYHEMDDTQREEVFMHMDMPGWSRTSGISLEAMNWKTGAHRINLFTEYYSNFRRAEMTMFPSNSNESAMFMLSWPDGRLNGMALGISDHWHFAKNSVQSTIRFDHESSSILSEIGKDQWTGMGYTLKSPRNFLLAQIKTAFRHQLNPKISLNSAISIGSRGPTTSELYGFYLFNAHDNYDYLGNPDLEAEQLLSLEIGQSYRSEKLQFSTSLFSQFYRNYIFGINTNYDAMTFGAKGLREYQNLGHATFWGMELAGEYAFNKKLGSRIKLDYLRGFHPDFDLPLIPPLQALVALNYRYKNFRLLSQSRMAAEQKHFNTAYGDRYTPAYMLWDAGIEYQLDMEKYQATFSLNANNLFNQYYRDHLNWGAFPSMGRNLILSLSLKF</sequence>
<dbReference type="SUPFAM" id="SSF56935">
    <property type="entry name" value="Porins"/>
    <property type="match status" value="1"/>
</dbReference>
<dbReference type="InterPro" id="IPR000531">
    <property type="entry name" value="Beta-barrel_TonB"/>
</dbReference>
<dbReference type="InterPro" id="IPR010917">
    <property type="entry name" value="TonB_rcpt_CS"/>
</dbReference>
<comment type="subcellular location">
    <subcellularLocation>
        <location evidence="1">Cell outer membrane</location>
        <topology evidence="1">Multi-pass membrane protein</topology>
    </subcellularLocation>
</comment>
<evidence type="ECO:0000256" key="4">
    <source>
        <dbReference type="ARBA" id="ARBA00022692"/>
    </source>
</evidence>
<evidence type="ECO:0000256" key="3">
    <source>
        <dbReference type="ARBA" id="ARBA00022452"/>
    </source>
</evidence>
<dbReference type="InterPro" id="IPR036942">
    <property type="entry name" value="Beta-barrel_TonB_sf"/>
</dbReference>
<dbReference type="GO" id="GO:0044718">
    <property type="term" value="P:siderophore transmembrane transport"/>
    <property type="evidence" value="ECO:0007669"/>
    <property type="project" value="TreeGrafter"/>
</dbReference>
<dbReference type="Gene3D" id="2.40.170.20">
    <property type="entry name" value="TonB-dependent receptor, beta-barrel domain"/>
    <property type="match status" value="1"/>
</dbReference>
<name>A0A7H0VHQ6_9FLAO</name>
<dbReference type="Pfam" id="PF00593">
    <property type="entry name" value="TonB_dep_Rec_b-barrel"/>
    <property type="match status" value="1"/>
</dbReference>
<evidence type="ECO:0000256" key="6">
    <source>
        <dbReference type="ARBA" id="ARBA00023136"/>
    </source>
</evidence>
<dbReference type="InterPro" id="IPR039426">
    <property type="entry name" value="TonB-dep_rcpt-like"/>
</dbReference>
<reference evidence="9 10" key="1">
    <citation type="submission" date="2020-08" db="EMBL/GenBank/DDBJ databases">
        <title>Croceimicrobium hydrocarbonivorans gen. nov., sp. nov., a novel marine bacterium isolated from a bacterial consortium that degrades polyethylene terephthalate.</title>
        <authorList>
            <person name="Liu R."/>
        </authorList>
    </citation>
    <scope>NUCLEOTIDE SEQUENCE [LARGE SCALE GENOMIC DNA]</scope>
    <source>
        <strain evidence="9 10">A20-9</strain>
    </source>
</reference>
<dbReference type="RefSeq" id="WP_210759781.1">
    <property type="nucleotide sequence ID" value="NZ_CP060139.1"/>
</dbReference>
<evidence type="ECO:0000256" key="1">
    <source>
        <dbReference type="ARBA" id="ARBA00004571"/>
    </source>
</evidence>
<evidence type="ECO:0000313" key="10">
    <source>
        <dbReference type="Proteomes" id="UP000516305"/>
    </source>
</evidence>
<dbReference type="PANTHER" id="PTHR30069:SF49">
    <property type="entry name" value="OUTER MEMBRANE PROTEIN C"/>
    <property type="match status" value="1"/>
</dbReference>
<keyword evidence="5" id="KW-0798">TonB box</keyword>
<organism evidence="9 10">
    <name type="scientific">Croceimicrobium hydrocarbonivorans</name>
    <dbReference type="NCBI Taxonomy" id="2761580"/>
    <lineage>
        <taxon>Bacteria</taxon>
        <taxon>Pseudomonadati</taxon>
        <taxon>Bacteroidota</taxon>
        <taxon>Flavobacteriia</taxon>
        <taxon>Flavobacteriales</taxon>
        <taxon>Owenweeksiaceae</taxon>
        <taxon>Croceimicrobium</taxon>
    </lineage>
</organism>